<feature type="domain" description="PDZ" evidence="4">
    <location>
        <begin position="10"/>
        <end position="85"/>
    </location>
</feature>
<dbReference type="GO" id="GO:0030036">
    <property type="term" value="P:actin cytoskeleton organization"/>
    <property type="evidence" value="ECO:0007669"/>
    <property type="project" value="TreeGrafter"/>
</dbReference>
<dbReference type="PANTHER" id="PTHR24214:SF38">
    <property type="entry name" value="PDZ AND LIM DOMAIN PROTEIN ZASP-RELATED"/>
    <property type="match status" value="1"/>
</dbReference>
<dbReference type="GO" id="GO:0005912">
    <property type="term" value="C:adherens junction"/>
    <property type="evidence" value="ECO:0007669"/>
    <property type="project" value="TreeGrafter"/>
</dbReference>
<evidence type="ECO:0000256" key="3">
    <source>
        <dbReference type="ARBA" id="ARBA00023038"/>
    </source>
</evidence>
<dbReference type="SMART" id="SM00228">
    <property type="entry name" value="PDZ"/>
    <property type="match status" value="1"/>
</dbReference>
<dbReference type="FunFam" id="2.30.42.10:FF:000055">
    <property type="entry name" value="PDZ and LIM domain protein 3"/>
    <property type="match status" value="1"/>
</dbReference>
<gene>
    <name evidence="5" type="ORF">AMK59_4674</name>
</gene>
<name>A0A0T6B8W0_9SCAR</name>
<reference evidence="5 6" key="1">
    <citation type="submission" date="2015-09" db="EMBL/GenBank/DDBJ databases">
        <title>Draft genome of the scarab beetle Oryctes borbonicus.</title>
        <authorList>
            <person name="Meyer J.M."/>
            <person name="Markov G.V."/>
            <person name="Baskaran P."/>
            <person name="Herrmann M."/>
            <person name="Sommer R.J."/>
            <person name="Roedelsperger C."/>
        </authorList>
    </citation>
    <scope>NUCLEOTIDE SEQUENCE [LARGE SCALE GENOMIC DNA]</scope>
    <source>
        <strain evidence="5">OB123</strain>
        <tissue evidence="5">Whole animal</tissue>
    </source>
</reference>
<evidence type="ECO:0000256" key="1">
    <source>
        <dbReference type="ARBA" id="ARBA00004496"/>
    </source>
</evidence>
<comment type="subcellular location">
    <subcellularLocation>
        <location evidence="1">Cytoplasm</location>
    </subcellularLocation>
</comment>
<dbReference type="InterPro" id="IPR036034">
    <property type="entry name" value="PDZ_sf"/>
</dbReference>
<feature type="non-terminal residue" evidence="5">
    <location>
        <position position="186"/>
    </location>
</feature>
<dbReference type="GO" id="GO:0031941">
    <property type="term" value="C:filamentous actin"/>
    <property type="evidence" value="ECO:0007669"/>
    <property type="project" value="TreeGrafter"/>
</dbReference>
<dbReference type="InterPro" id="IPR001478">
    <property type="entry name" value="PDZ"/>
</dbReference>
<dbReference type="GO" id="GO:0061061">
    <property type="term" value="P:muscle structure development"/>
    <property type="evidence" value="ECO:0007669"/>
    <property type="project" value="TreeGrafter"/>
</dbReference>
<evidence type="ECO:0000313" key="6">
    <source>
        <dbReference type="Proteomes" id="UP000051574"/>
    </source>
</evidence>
<keyword evidence="3" id="KW-0440">LIM domain</keyword>
<dbReference type="Pfam" id="PF00595">
    <property type="entry name" value="PDZ"/>
    <property type="match status" value="1"/>
</dbReference>
<evidence type="ECO:0000259" key="4">
    <source>
        <dbReference type="PROSITE" id="PS50106"/>
    </source>
</evidence>
<keyword evidence="3" id="KW-0479">Metal-binding</keyword>
<dbReference type="InterPro" id="IPR050604">
    <property type="entry name" value="PDZ-LIM_domain"/>
</dbReference>
<accession>A0A0T6B8W0</accession>
<dbReference type="Gene3D" id="2.30.42.10">
    <property type="match status" value="1"/>
</dbReference>
<proteinExistence type="predicted"/>
<dbReference type="GO" id="GO:0001725">
    <property type="term" value="C:stress fiber"/>
    <property type="evidence" value="ECO:0007669"/>
    <property type="project" value="TreeGrafter"/>
</dbReference>
<dbReference type="SUPFAM" id="SSF50156">
    <property type="entry name" value="PDZ domain-like"/>
    <property type="match status" value="1"/>
</dbReference>
<organism evidence="5 6">
    <name type="scientific">Oryctes borbonicus</name>
    <dbReference type="NCBI Taxonomy" id="1629725"/>
    <lineage>
        <taxon>Eukaryota</taxon>
        <taxon>Metazoa</taxon>
        <taxon>Ecdysozoa</taxon>
        <taxon>Arthropoda</taxon>
        <taxon>Hexapoda</taxon>
        <taxon>Insecta</taxon>
        <taxon>Pterygota</taxon>
        <taxon>Neoptera</taxon>
        <taxon>Endopterygota</taxon>
        <taxon>Coleoptera</taxon>
        <taxon>Polyphaga</taxon>
        <taxon>Scarabaeiformia</taxon>
        <taxon>Scarabaeidae</taxon>
        <taxon>Dynastinae</taxon>
        <taxon>Oryctes</taxon>
    </lineage>
</organism>
<dbReference type="AlphaFoldDB" id="A0A0T6B8W0"/>
<dbReference type="GO" id="GO:0003779">
    <property type="term" value="F:actin binding"/>
    <property type="evidence" value="ECO:0007669"/>
    <property type="project" value="TreeGrafter"/>
</dbReference>
<keyword evidence="6" id="KW-1185">Reference proteome</keyword>
<keyword evidence="2" id="KW-0963">Cytoplasm</keyword>
<keyword evidence="3" id="KW-0862">Zinc</keyword>
<comment type="caution">
    <text evidence="5">The sequence shown here is derived from an EMBL/GenBank/DDBJ whole genome shotgun (WGS) entry which is preliminary data.</text>
</comment>
<dbReference type="PANTHER" id="PTHR24214">
    <property type="entry name" value="PDZ AND LIM DOMAIN PROTEIN ZASP"/>
    <property type="match status" value="1"/>
</dbReference>
<dbReference type="EMBL" id="LJIG01009109">
    <property type="protein sequence ID" value="KRT83737.1"/>
    <property type="molecule type" value="Genomic_DNA"/>
</dbReference>
<dbReference type="GO" id="GO:0051371">
    <property type="term" value="F:muscle alpha-actinin binding"/>
    <property type="evidence" value="ECO:0007669"/>
    <property type="project" value="TreeGrafter"/>
</dbReference>
<evidence type="ECO:0000313" key="5">
    <source>
        <dbReference type="EMBL" id="KRT83737.1"/>
    </source>
</evidence>
<sequence>MTAKEVVLDGGLPWGFRMHGGVDVLQPLRISRVNPGSKAASKGIREGDIITSINGESTRDKTNSEAHALLKNAGNTLKLGLNQDCSGGSPKKRQYNANNKTSLQQEIHSEIVKRSNISTTTYIVSSSSTTTTTSTNTTSKSQPDIEFRIGGLSFDNARTNVAKENTVSNGIKINGESKPNIKDYFS</sequence>
<evidence type="ECO:0000256" key="2">
    <source>
        <dbReference type="ARBA" id="ARBA00022490"/>
    </source>
</evidence>
<dbReference type="GO" id="GO:0005737">
    <property type="term" value="C:cytoplasm"/>
    <property type="evidence" value="ECO:0007669"/>
    <property type="project" value="UniProtKB-SubCell"/>
</dbReference>
<dbReference type="Proteomes" id="UP000051574">
    <property type="component" value="Unassembled WGS sequence"/>
</dbReference>
<protein>
    <submittedName>
        <fullName evidence="5">PDZ domain-containing protein</fullName>
    </submittedName>
</protein>
<dbReference type="OrthoDB" id="44841at2759"/>
<dbReference type="PROSITE" id="PS50106">
    <property type="entry name" value="PDZ"/>
    <property type="match status" value="1"/>
</dbReference>